<organism evidence="2 3">
    <name type="scientific">Micromonospora kangleipakensis</name>
    <dbReference type="NCBI Taxonomy" id="1077942"/>
    <lineage>
        <taxon>Bacteria</taxon>
        <taxon>Bacillati</taxon>
        <taxon>Actinomycetota</taxon>
        <taxon>Actinomycetes</taxon>
        <taxon>Micromonosporales</taxon>
        <taxon>Micromonosporaceae</taxon>
        <taxon>Micromonospora</taxon>
    </lineage>
</organism>
<proteinExistence type="predicted"/>
<name>A0A4Q8BHU4_9ACTN</name>
<sequence length="49" mass="5746">MISTMTPEEIRENVRQEERDNPPPPMPEEVIVKIRNLMRGPHPVRKEAP</sequence>
<evidence type="ECO:0000256" key="1">
    <source>
        <dbReference type="SAM" id="MobiDB-lite"/>
    </source>
</evidence>
<dbReference type="Proteomes" id="UP000294114">
    <property type="component" value="Unassembled WGS sequence"/>
</dbReference>
<evidence type="ECO:0000313" key="2">
    <source>
        <dbReference type="EMBL" id="RZU77612.1"/>
    </source>
</evidence>
<accession>A0A4Q8BHU4</accession>
<reference evidence="2 3" key="1">
    <citation type="submission" date="2019-02" db="EMBL/GenBank/DDBJ databases">
        <title>Sequencing the genomes of 1000 actinobacteria strains.</title>
        <authorList>
            <person name="Klenk H.-P."/>
        </authorList>
    </citation>
    <scope>NUCLEOTIDE SEQUENCE [LARGE SCALE GENOMIC DNA]</scope>
    <source>
        <strain evidence="2 3">DSM 45612</strain>
    </source>
</reference>
<dbReference type="AlphaFoldDB" id="A0A4Q8BHU4"/>
<protein>
    <submittedName>
        <fullName evidence="2">Uncharacterized protein</fullName>
    </submittedName>
</protein>
<keyword evidence="3" id="KW-1185">Reference proteome</keyword>
<dbReference type="EMBL" id="SHLD01000001">
    <property type="protein sequence ID" value="RZU77612.1"/>
    <property type="molecule type" value="Genomic_DNA"/>
</dbReference>
<gene>
    <name evidence="2" type="ORF">EV384_6343</name>
</gene>
<comment type="caution">
    <text evidence="2">The sequence shown here is derived from an EMBL/GenBank/DDBJ whole genome shotgun (WGS) entry which is preliminary data.</text>
</comment>
<feature type="compositionally biased region" description="Basic and acidic residues" evidence="1">
    <location>
        <begin position="8"/>
        <end position="21"/>
    </location>
</feature>
<evidence type="ECO:0000313" key="3">
    <source>
        <dbReference type="Proteomes" id="UP000294114"/>
    </source>
</evidence>
<feature type="region of interest" description="Disordered" evidence="1">
    <location>
        <begin position="1"/>
        <end position="28"/>
    </location>
</feature>